<keyword evidence="1" id="KW-0346">Stress response</keyword>
<dbReference type="PANTHER" id="PTHR48094:SF11">
    <property type="entry name" value="GLUTATHIONE-INDEPENDENT GLYOXALASE HSP31-RELATED"/>
    <property type="match status" value="1"/>
</dbReference>
<dbReference type="CDD" id="cd03141">
    <property type="entry name" value="GATase1_Hsp31_like"/>
    <property type="match status" value="1"/>
</dbReference>
<dbReference type="SUPFAM" id="SSF52317">
    <property type="entry name" value="Class I glutamine amidotransferase-like"/>
    <property type="match status" value="1"/>
</dbReference>
<dbReference type="GO" id="GO:0005737">
    <property type="term" value="C:cytoplasm"/>
    <property type="evidence" value="ECO:0007669"/>
    <property type="project" value="TreeGrafter"/>
</dbReference>
<accession>A0AAD4AFI9</accession>
<keyword evidence="2" id="KW-0456">Lyase</keyword>
<evidence type="ECO:0000256" key="2">
    <source>
        <dbReference type="ARBA" id="ARBA00023239"/>
    </source>
</evidence>
<evidence type="ECO:0000256" key="1">
    <source>
        <dbReference type="ARBA" id="ARBA00023016"/>
    </source>
</evidence>
<feature type="domain" description="DJ-1/PfpI" evidence="4">
    <location>
        <begin position="71"/>
        <end position="205"/>
    </location>
</feature>
<dbReference type="Pfam" id="PF01965">
    <property type="entry name" value="DJ-1_PfpI"/>
    <property type="match status" value="1"/>
</dbReference>
<dbReference type="GO" id="GO:0019243">
    <property type="term" value="P:methylglyoxal catabolic process to D-lactate via S-lactoyl-glutathione"/>
    <property type="evidence" value="ECO:0007669"/>
    <property type="project" value="TreeGrafter"/>
</dbReference>
<gene>
    <name evidence="5" type="ORF">PCIT_b1053</name>
</gene>
<evidence type="ECO:0000313" key="6">
    <source>
        <dbReference type="Proteomes" id="UP000016487"/>
    </source>
</evidence>
<dbReference type="GO" id="GO:0019172">
    <property type="term" value="F:glyoxalase III activity"/>
    <property type="evidence" value="ECO:0007669"/>
    <property type="project" value="TreeGrafter"/>
</dbReference>
<name>A0AAD4AFI9_9GAMM</name>
<evidence type="ECO:0000313" key="5">
    <source>
        <dbReference type="EMBL" id="KAF7764947.1"/>
    </source>
</evidence>
<dbReference type="EMBL" id="AHBZ03000027">
    <property type="protein sequence ID" value="KAF7764947.1"/>
    <property type="molecule type" value="Genomic_DNA"/>
</dbReference>
<dbReference type="AlphaFoldDB" id="A0AAD4AFI9"/>
<comment type="caution">
    <text evidence="5">The sequence shown here is derived from an EMBL/GenBank/DDBJ whole genome shotgun (WGS) entry which is preliminary data.</text>
</comment>
<dbReference type="InterPro" id="IPR002818">
    <property type="entry name" value="DJ-1/PfpI"/>
</dbReference>
<comment type="similarity">
    <text evidence="3">Belongs to the peptidase C56 family. HSP31-like subfamily.</text>
</comment>
<proteinExistence type="inferred from homology"/>
<dbReference type="InterPro" id="IPR050325">
    <property type="entry name" value="Prot/Nucl_acid_deglycase"/>
</dbReference>
<dbReference type="Gene3D" id="3.40.50.880">
    <property type="match status" value="1"/>
</dbReference>
<reference evidence="5" key="1">
    <citation type="journal article" date="2012" name="J. Bacteriol.">
        <title>Genome sequences of type strains of seven species of the marine bacterium Pseudoalteromonas.</title>
        <authorList>
            <person name="Xie B.B."/>
            <person name="Shu Y.L."/>
            <person name="Qin Q.L."/>
            <person name="Rong J.C."/>
            <person name="Zhang X.Y."/>
            <person name="Chen X.L."/>
            <person name="Shi M."/>
            <person name="He H.L."/>
            <person name="Zhou B.C."/>
            <person name="Zhang Y.Z."/>
        </authorList>
    </citation>
    <scope>NUCLEOTIDE SEQUENCE</scope>
    <source>
        <strain evidence="5">DSM 8771</strain>
    </source>
</reference>
<dbReference type="Proteomes" id="UP000016487">
    <property type="component" value="Unassembled WGS sequence"/>
</dbReference>
<evidence type="ECO:0000259" key="4">
    <source>
        <dbReference type="Pfam" id="PF01965"/>
    </source>
</evidence>
<dbReference type="PANTHER" id="PTHR48094">
    <property type="entry name" value="PROTEIN/NUCLEIC ACID DEGLYCASE DJ-1-RELATED"/>
    <property type="match status" value="1"/>
</dbReference>
<evidence type="ECO:0000256" key="3">
    <source>
        <dbReference type="ARBA" id="ARBA00038493"/>
    </source>
</evidence>
<protein>
    <recommendedName>
        <fullName evidence="4">DJ-1/PfpI domain-containing protein</fullName>
    </recommendedName>
</protein>
<organism evidence="5 6">
    <name type="scientific">Pseudoalteromonas citrea</name>
    <dbReference type="NCBI Taxonomy" id="43655"/>
    <lineage>
        <taxon>Bacteria</taxon>
        <taxon>Pseudomonadati</taxon>
        <taxon>Pseudomonadota</taxon>
        <taxon>Gammaproteobacteria</taxon>
        <taxon>Alteromonadales</taxon>
        <taxon>Pseudoalteromonadaceae</taxon>
        <taxon>Pseudoalteromonas</taxon>
    </lineage>
</organism>
<reference evidence="5" key="2">
    <citation type="submission" date="2015-03" db="EMBL/GenBank/DDBJ databases">
        <title>Genome sequence of Pseudoalteromonas citrea.</title>
        <authorList>
            <person name="Xie B.-B."/>
            <person name="Rong J.-C."/>
            <person name="Qin Q.-L."/>
            <person name="Zhang Y.-Z."/>
        </authorList>
    </citation>
    <scope>NUCLEOTIDE SEQUENCE</scope>
    <source>
        <strain evidence="5">DSM 8771</strain>
    </source>
</reference>
<dbReference type="InterPro" id="IPR029062">
    <property type="entry name" value="Class_I_gatase-like"/>
</dbReference>
<sequence>MFKPFISWSRLNNDSNYLKRQVMKLLTTFLFITMLVTTSTVAASAKKVLIVVSNTVDMGDPEKHDARNNLWEVAPPYHIFLSHGFEVDFVSPKGGSVEFMMDPLGISSYTIKYEGFLDKANNSLSPAQVNPENYWAVYIGGGYGVMFDVANNAKIHAIISRVYESGGVIGVGGHGSAGIANVTLSNGEFLVKGKKVAGFPNSTETSKSWAKQGALLPFLIESQLNKNGAIALNKQTLKDKHAVVVNQRIVSTMFLPSAALVAKEMIILN</sequence>